<protein>
    <submittedName>
        <fullName evidence="2">Uncharacterized protein</fullName>
    </submittedName>
</protein>
<dbReference type="Proteomes" id="UP000076962">
    <property type="component" value="Unassembled WGS sequence"/>
</dbReference>
<organism evidence="2 3">
    <name type="scientific">Candidatus Thiomargarita nelsonii</name>
    <dbReference type="NCBI Taxonomy" id="1003181"/>
    <lineage>
        <taxon>Bacteria</taxon>
        <taxon>Pseudomonadati</taxon>
        <taxon>Pseudomonadota</taxon>
        <taxon>Gammaproteobacteria</taxon>
        <taxon>Thiotrichales</taxon>
        <taxon>Thiotrichaceae</taxon>
        <taxon>Thiomargarita</taxon>
    </lineage>
</organism>
<feature type="coiled-coil region" evidence="1">
    <location>
        <begin position="55"/>
        <end position="101"/>
    </location>
</feature>
<evidence type="ECO:0000313" key="2">
    <source>
        <dbReference type="EMBL" id="OAD21329.1"/>
    </source>
</evidence>
<feature type="non-terminal residue" evidence="2">
    <location>
        <position position="209"/>
    </location>
</feature>
<gene>
    <name evidence="2" type="ORF">THIOM_002908</name>
</gene>
<evidence type="ECO:0000313" key="3">
    <source>
        <dbReference type="Proteomes" id="UP000076962"/>
    </source>
</evidence>
<dbReference type="AlphaFoldDB" id="A0A176S056"/>
<comment type="caution">
    <text evidence="2">The sequence shown here is derived from an EMBL/GenBank/DDBJ whole genome shotgun (WGS) entry which is preliminary data.</text>
</comment>
<keyword evidence="1" id="KW-0175">Coiled coil</keyword>
<dbReference type="EMBL" id="LUTY01001711">
    <property type="protein sequence ID" value="OAD21329.1"/>
    <property type="molecule type" value="Genomic_DNA"/>
</dbReference>
<accession>A0A176S056</accession>
<sequence length="209" mass="23751">MSRYFTLSDLYIDKSRSEDAFRLAELSKARTLLESLAAKRAAQQSGLSVASQEKLQDYETRLASFNNQIGKALQDNRLNDRVRLETDKNQLIVQLAQFEEQLKTKYPKYAQLSEVQTISAKEGAPLLPADAVLISYLVNKNNVLAFTLQANGKLTAHDLGVIPNLEKDLENYRQYLSYLKSQKKVSSLRFGKTLLEKRKALNNKLTKHL</sequence>
<proteinExistence type="predicted"/>
<reference evidence="2 3" key="1">
    <citation type="submission" date="2016-05" db="EMBL/GenBank/DDBJ databases">
        <title>Single-cell genome of chain-forming Candidatus Thiomargarita nelsonii and comparison to other large sulfur-oxidizing bacteria.</title>
        <authorList>
            <person name="Winkel M."/>
            <person name="Salman V."/>
            <person name="Woyke T."/>
            <person name="Schulz-Vogt H."/>
            <person name="Richter M."/>
            <person name="Flood B."/>
            <person name="Bailey J."/>
            <person name="Amann R."/>
            <person name="Mussmann M."/>
        </authorList>
    </citation>
    <scope>NUCLEOTIDE SEQUENCE [LARGE SCALE GENOMIC DNA]</scope>
    <source>
        <strain evidence="2 3">THI036</strain>
    </source>
</reference>
<keyword evidence="3" id="KW-1185">Reference proteome</keyword>
<name>A0A176S056_9GAMM</name>
<evidence type="ECO:0000256" key="1">
    <source>
        <dbReference type="SAM" id="Coils"/>
    </source>
</evidence>